<dbReference type="InterPro" id="IPR022941">
    <property type="entry name" value="SRP54"/>
</dbReference>
<dbReference type="InterPro" id="IPR027417">
    <property type="entry name" value="P-loop_NTPase"/>
</dbReference>
<comment type="catalytic activity">
    <reaction evidence="8 9">
        <text>GTP + H2O = GDP + phosphate + H(+)</text>
        <dbReference type="Rhea" id="RHEA:19669"/>
        <dbReference type="ChEBI" id="CHEBI:15377"/>
        <dbReference type="ChEBI" id="CHEBI:15378"/>
        <dbReference type="ChEBI" id="CHEBI:37565"/>
        <dbReference type="ChEBI" id="CHEBI:43474"/>
        <dbReference type="ChEBI" id="CHEBI:58189"/>
        <dbReference type="EC" id="3.6.5.4"/>
    </reaction>
</comment>
<evidence type="ECO:0000313" key="11">
    <source>
        <dbReference type="EMBL" id="RGR76973.1"/>
    </source>
</evidence>
<keyword evidence="9" id="KW-0963">Cytoplasm</keyword>
<name>A0A412G6S7_9FIRM</name>
<reference evidence="11 12" key="1">
    <citation type="submission" date="2018-08" db="EMBL/GenBank/DDBJ databases">
        <title>A genome reference for cultivated species of the human gut microbiota.</title>
        <authorList>
            <person name="Zou Y."/>
            <person name="Xue W."/>
            <person name="Luo G."/>
        </authorList>
    </citation>
    <scope>NUCLEOTIDE SEQUENCE [LARGE SCALE GENOMIC DNA]</scope>
    <source>
        <strain evidence="11 12">AF24-29</strain>
    </source>
</reference>
<dbReference type="SUPFAM" id="SSF47446">
    <property type="entry name" value="Signal peptide-binding domain"/>
    <property type="match status" value="1"/>
</dbReference>
<comment type="similarity">
    <text evidence="1 9">Belongs to the GTP-binding SRP family. SRP54 subfamily.</text>
</comment>
<gene>
    <name evidence="9" type="primary">ffh</name>
    <name evidence="11" type="ORF">DWY25_01365</name>
</gene>
<keyword evidence="5 9" id="KW-0342">GTP-binding</keyword>
<dbReference type="InterPro" id="IPR003593">
    <property type="entry name" value="AAA+_ATPase"/>
</dbReference>
<organism evidence="11 12">
    <name type="scientific">Holdemania filiformis</name>
    <dbReference type="NCBI Taxonomy" id="61171"/>
    <lineage>
        <taxon>Bacteria</taxon>
        <taxon>Bacillati</taxon>
        <taxon>Bacillota</taxon>
        <taxon>Erysipelotrichia</taxon>
        <taxon>Erysipelotrichales</taxon>
        <taxon>Erysipelotrichaceae</taxon>
        <taxon>Holdemania</taxon>
    </lineage>
</organism>
<comment type="subunit">
    <text evidence="9">Part of the signal recognition particle protein translocation system, which is composed of SRP and FtsY.</text>
</comment>
<comment type="function">
    <text evidence="9">Involved in targeting and insertion of nascent membrane proteins into the cytoplasmic membrane. Binds to the hydrophobic signal sequence of the ribosome-nascent chain (RNC) as it emerges from the ribosomes. The SRP-RNC complex is then targeted to the cytoplasmic membrane where it interacts with the SRP receptor FtsY.</text>
</comment>
<dbReference type="SMART" id="SM00382">
    <property type="entry name" value="AAA"/>
    <property type="match status" value="1"/>
</dbReference>
<dbReference type="GO" id="GO:0003924">
    <property type="term" value="F:GTPase activity"/>
    <property type="evidence" value="ECO:0007669"/>
    <property type="project" value="UniProtKB-UniRule"/>
</dbReference>
<dbReference type="NCBIfam" id="TIGR00959">
    <property type="entry name" value="ffh"/>
    <property type="match status" value="1"/>
</dbReference>
<comment type="caution">
    <text evidence="11">The sequence shown here is derived from an EMBL/GenBank/DDBJ whole genome shotgun (WGS) entry which is preliminary data.</text>
</comment>
<dbReference type="Pfam" id="PF00448">
    <property type="entry name" value="SRP54"/>
    <property type="match status" value="1"/>
</dbReference>
<dbReference type="GO" id="GO:0006614">
    <property type="term" value="P:SRP-dependent cotranslational protein targeting to membrane"/>
    <property type="evidence" value="ECO:0007669"/>
    <property type="project" value="InterPro"/>
</dbReference>
<evidence type="ECO:0000256" key="2">
    <source>
        <dbReference type="ARBA" id="ARBA00022741"/>
    </source>
</evidence>
<feature type="binding site" evidence="9">
    <location>
        <begin position="249"/>
        <end position="252"/>
    </location>
    <ligand>
        <name>GTP</name>
        <dbReference type="ChEBI" id="CHEBI:37565"/>
    </ligand>
</feature>
<keyword evidence="3 9" id="KW-0378">Hydrolase</keyword>
<dbReference type="InterPro" id="IPR000897">
    <property type="entry name" value="SRP54_GTPase_dom"/>
</dbReference>
<keyword evidence="12" id="KW-1185">Reference proteome</keyword>
<dbReference type="CDD" id="cd18539">
    <property type="entry name" value="SRP_G"/>
    <property type="match status" value="1"/>
</dbReference>
<dbReference type="SUPFAM" id="SSF52540">
    <property type="entry name" value="P-loop containing nucleoside triphosphate hydrolases"/>
    <property type="match status" value="1"/>
</dbReference>
<keyword evidence="2 9" id="KW-0547">Nucleotide-binding</keyword>
<dbReference type="GeneID" id="83014057"/>
<dbReference type="GO" id="GO:0005525">
    <property type="term" value="F:GTP binding"/>
    <property type="evidence" value="ECO:0007669"/>
    <property type="project" value="UniProtKB-UniRule"/>
</dbReference>
<evidence type="ECO:0000256" key="6">
    <source>
        <dbReference type="ARBA" id="ARBA00023135"/>
    </source>
</evidence>
<sequence length="462" mass="51291">MAFESLTERLNKAFKNISGQGKLTEKNMDDMLREVRLALLEADVNYKIVKDFLVKVKDKAVGQEVYTSLNPSQMVVKIVHDELVALLGEKEATLNFKESGMTVVMMVGLQGTGKTTSVGKITSLLKRKYNKHPMLIAADVIRPAAIEQLQTLGKEVGAEVFSLGTETDAVETVRQGLAHAKETGADIVLIDTAGRLHIDEALMEELAKIKEIAKPDDILLTVDAMTGQDIINVAQAFHEKLDVTGLVVTKLDGDSRGGGVLSVRSITQVPVKFIGLGEKMEDLDVFYPDRMADRILGMGDIMTLVEQAQEKMDLEQSEKSARKMMEGTFTLDDMLQQVEQVQKMGSLGSIMKMIPGLNQFASQMDDEKTTRQMNRSKAIIRSMTKEERQDPGILRASRKKRIAAGSGTTVQEVNALVNQFEKTRQMMKQMAQMQKGGKLNMNALMGQKKGMNIPLNPRRRKW</sequence>
<evidence type="ECO:0000256" key="9">
    <source>
        <dbReference type="HAMAP-Rule" id="MF_00306"/>
    </source>
</evidence>
<evidence type="ECO:0000259" key="10">
    <source>
        <dbReference type="PROSITE" id="PS00300"/>
    </source>
</evidence>
<dbReference type="HAMAP" id="MF_00306">
    <property type="entry name" value="SRP54"/>
    <property type="match status" value="1"/>
</dbReference>
<comment type="subcellular location">
    <subcellularLocation>
        <location evidence="9">Cytoplasm</location>
    </subcellularLocation>
    <text evidence="9">The SRP-RNC complex is targeted to the cytoplasmic membrane.</text>
</comment>
<evidence type="ECO:0000256" key="8">
    <source>
        <dbReference type="ARBA" id="ARBA00048027"/>
    </source>
</evidence>
<dbReference type="SMART" id="SM00963">
    <property type="entry name" value="SRP54_N"/>
    <property type="match status" value="1"/>
</dbReference>
<keyword evidence="6 9" id="KW-0733">Signal recognition particle</keyword>
<evidence type="ECO:0000256" key="1">
    <source>
        <dbReference type="ARBA" id="ARBA00005450"/>
    </source>
</evidence>
<dbReference type="InterPro" id="IPR036891">
    <property type="entry name" value="Signal_recog_part_SRP54_M_sf"/>
</dbReference>
<comment type="domain">
    <text evidence="9">Composed of three domains: the N-terminal N domain, which is responsible for interactions with the ribosome, the central G domain, which binds GTP, and the C-terminal M domain, which binds the RNA and the signal sequence of the RNC.</text>
</comment>
<dbReference type="PANTHER" id="PTHR11564:SF5">
    <property type="entry name" value="SIGNAL RECOGNITION PARTICLE SUBUNIT SRP54"/>
    <property type="match status" value="1"/>
</dbReference>
<feature type="binding site" evidence="9">
    <location>
        <begin position="108"/>
        <end position="115"/>
    </location>
    <ligand>
        <name>GTP</name>
        <dbReference type="ChEBI" id="CHEBI:37565"/>
    </ligand>
</feature>
<protein>
    <recommendedName>
        <fullName evidence="9">Signal recognition particle protein</fullName>
        <ecNumber evidence="9">3.6.5.4</ecNumber>
    </recommendedName>
    <alternativeName>
        <fullName evidence="9">Fifty-four homolog</fullName>
    </alternativeName>
</protein>
<dbReference type="PROSITE" id="PS00300">
    <property type="entry name" value="SRP54"/>
    <property type="match status" value="1"/>
</dbReference>
<dbReference type="InterPro" id="IPR042101">
    <property type="entry name" value="SRP54_N_sf"/>
</dbReference>
<dbReference type="Proteomes" id="UP000284178">
    <property type="component" value="Unassembled WGS sequence"/>
</dbReference>
<dbReference type="EC" id="3.6.5.4" evidence="9"/>
<dbReference type="GO" id="GO:0008312">
    <property type="term" value="F:7S RNA binding"/>
    <property type="evidence" value="ECO:0007669"/>
    <property type="project" value="InterPro"/>
</dbReference>
<dbReference type="RefSeq" id="WP_117892764.1">
    <property type="nucleotide sequence ID" value="NZ_CABJCV010000001.1"/>
</dbReference>
<proteinExistence type="inferred from homology"/>
<feature type="binding site" evidence="9">
    <location>
        <begin position="191"/>
        <end position="195"/>
    </location>
    <ligand>
        <name>GTP</name>
        <dbReference type="ChEBI" id="CHEBI:37565"/>
    </ligand>
</feature>
<keyword evidence="4 9" id="KW-0694">RNA-binding</keyword>
<accession>A0A412G6S7</accession>
<dbReference type="GO" id="GO:0048500">
    <property type="term" value="C:signal recognition particle"/>
    <property type="evidence" value="ECO:0007669"/>
    <property type="project" value="UniProtKB-UniRule"/>
</dbReference>
<dbReference type="EMBL" id="QRUP01000001">
    <property type="protein sequence ID" value="RGR76973.1"/>
    <property type="molecule type" value="Genomic_DNA"/>
</dbReference>
<dbReference type="InterPro" id="IPR004780">
    <property type="entry name" value="SRP"/>
</dbReference>
<dbReference type="SMART" id="SM00962">
    <property type="entry name" value="SRP54"/>
    <property type="match status" value="1"/>
</dbReference>
<evidence type="ECO:0000256" key="3">
    <source>
        <dbReference type="ARBA" id="ARBA00022801"/>
    </source>
</evidence>
<evidence type="ECO:0000256" key="4">
    <source>
        <dbReference type="ARBA" id="ARBA00022884"/>
    </source>
</evidence>
<dbReference type="InterPro" id="IPR004125">
    <property type="entry name" value="Signal_recog_particle_SRP54_M"/>
</dbReference>
<dbReference type="PANTHER" id="PTHR11564">
    <property type="entry name" value="SIGNAL RECOGNITION PARTICLE 54K PROTEIN SRP54"/>
    <property type="match status" value="1"/>
</dbReference>
<evidence type="ECO:0000313" key="12">
    <source>
        <dbReference type="Proteomes" id="UP000284178"/>
    </source>
</evidence>
<dbReference type="Gene3D" id="3.40.50.300">
    <property type="entry name" value="P-loop containing nucleotide triphosphate hydrolases"/>
    <property type="match status" value="1"/>
</dbReference>
<evidence type="ECO:0000256" key="5">
    <source>
        <dbReference type="ARBA" id="ARBA00023134"/>
    </source>
</evidence>
<evidence type="ECO:0000256" key="7">
    <source>
        <dbReference type="ARBA" id="ARBA00023274"/>
    </source>
</evidence>
<feature type="domain" description="SRP54-type proteins GTP-binding" evidence="10">
    <location>
        <begin position="270"/>
        <end position="283"/>
    </location>
</feature>
<dbReference type="Pfam" id="PF02881">
    <property type="entry name" value="SRP54_N"/>
    <property type="match status" value="1"/>
</dbReference>
<dbReference type="InterPro" id="IPR013822">
    <property type="entry name" value="Signal_recog_particl_SRP54_hlx"/>
</dbReference>
<dbReference type="Gene3D" id="1.10.260.30">
    <property type="entry name" value="Signal recognition particle, SRP54 subunit, M-domain"/>
    <property type="match status" value="1"/>
</dbReference>
<keyword evidence="7 9" id="KW-0687">Ribonucleoprotein</keyword>
<dbReference type="Pfam" id="PF02978">
    <property type="entry name" value="SRP_SPB"/>
    <property type="match status" value="1"/>
</dbReference>
<dbReference type="Gene3D" id="1.20.120.140">
    <property type="entry name" value="Signal recognition particle SRP54, nucleotide-binding domain"/>
    <property type="match status" value="1"/>
</dbReference>
<dbReference type="AlphaFoldDB" id="A0A412G6S7"/>